<reference evidence="1 2" key="1">
    <citation type="journal article" date="2018" name="Genome Announc.">
        <title>Draft Genome Sequence of Lactococcus sp. Strain NtB2 (JCM 32569), Isolated from the Gut of the Higher Termite Nasutitermes takasagoensis.</title>
        <authorList>
            <person name="Noda S."/>
            <person name="Aihara C."/>
            <person name="Yuki M."/>
            <person name="Ohkuma M."/>
        </authorList>
    </citation>
    <scope>NUCLEOTIDE SEQUENCE [LARGE SCALE GENOMIC DNA]</scope>
    <source>
        <strain evidence="1 2">NtB2</strain>
    </source>
</reference>
<dbReference type="Proteomes" id="UP000245021">
    <property type="component" value="Unassembled WGS sequence"/>
</dbReference>
<accession>A0A2R5HD88</accession>
<name>A0A2R5HD88_9LACT</name>
<comment type="caution">
    <text evidence="1">The sequence shown here is derived from an EMBL/GenBank/DDBJ whole genome shotgun (WGS) entry which is preliminary data.</text>
</comment>
<gene>
    <name evidence="1" type="ORF">NtB2_00142</name>
</gene>
<evidence type="ECO:0000313" key="2">
    <source>
        <dbReference type="Proteomes" id="UP000245021"/>
    </source>
</evidence>
<sequence length="93" mass="10334">MNKILKLGLGLIAGAAVAHVAYHGYKDLEEALDAEMLSEIRRRFSQGEIQALWLYDEPDETGDFRAGLVLDGQTKYLSINPKSLVITEKGEQL</sequence>
<dbReference type="RefSeq" id="WP_109245027.1">
    <property type="nucleotide sequence ID" value="NZ_BFFO01000001.1"/>
</dbReference>
<evidence type="ECO:0000313" key="1">
    <source>
        <dbReference type="EMBL" id="GBG96039.1"/>
    </source>
</evidence>
<protein>
    <submittedName>
        <fullName evidence="1">Uncharacterized protein</fullName>
    </submittedName>
</protein>
<proteinExistence type="predicted"/>
<dbReference type="EMBL" id="BFFO01000001">
    <property type="protein sequence ID" value="GBG96039.1"/>
    <property type="molecule type" value="Genomic_DNA"/>
</dbReference>
<keyword evidence="2" id="KW-1185">Reference proteome</keyword>
<dbReference type="AlphaFoldDB" id="A0A2R5HD88"/>
<organism evidence="1 2">
    <name type="scientific">Lactococcus termiticola</name>
    <dbReference type="NCBI Taxonomy" id="2169526"/>
    <lineage>
        <taxon>Bacteria</taxon>
        <taxon>Bacillati</taxon>
        <taxon>Bacillota</taxon>
        <taxon>Bacilli</taxon>
        <taxon>Lactobacillales</taxon>
        <taxon>Streptococcaceae</taxon>
        <taxon>Lactococcus</taxon>
    </lineage>
</organism>
<dbReference type="OrthoDB" id="2243621at2"/>